<dbReference type="PANTHER" id="PTHR34457">
    <property type="entry name" value="EMBRYO DEFECTIVE 2410"/>
    <property type="match status" value="1"/>
</dbReference>
<dbReference type="AlphaFoldDB" id="A0AAD3HLG5"/>
<feature type="non-terminal residue" evidence="2">
    <location>
        <position position="1"/>
    </location>
</feature>
<accession>A0AAD3HLG5</accession>
<feature type="region of interest" description="Disordered" evidence="1">
    <location>
        <begin position="76"/>
        <end position="123"/>
    </location>
</feature>
<dbReference type="PANTHER" id="PTHR34457:SF3">
    <property type="entry name" value="PROTEIN TIC236, CHLOROPLASTIC"/>
    <property type="match status" value="1"/>
</dbReference>
<dbReference type="Proteomes" id="UP001054857">
    <property type="component" value="Unassembled WGS sequence"/>
</dbReference>
<protein>
    <submittedName>
        <fullName evidence="2">Uncharacterized protein</fullName>
    </submittedName>
</protein>
<proteinExistence type="predicted"/>
<sequence>GGAAAAAPSSVSTSAGAGGGDVLDFELAVPDLITALNLEASPLPPPTIIYHPPPAPAPAPAAAAASANVRPAAASPANATSASGRQAAATPASSGSGGGGGGRKGTAVLPPLQPSAPTPAAAAAAASLEPAAAAGTAAAPAAAHAAPAPVEGADSRFLLRRGPLLLEAEVVNGGAEISMRVANLQLDDLEAGSLRGALRSASLAADVAGRRGRGSLAAEGLRLSSLAVGGCSGAVRWEGDIVKLEETVLEQAGSRYELSGEVFLPGFGAPNTTSNTPAGPNTPAAAIATPATTSPTASTAAERAVGTANRTRAATTAAAAADTARRMEAVYDG</sequence>
<feature type="compositionally biased region" description="Gly residues" evidence="1">
    <location>
        <begin position="95"/>
        <end position="104"/>
    </location>
</feature>
<organism evidence="2 3">
    <name type="scientific">Astrephomene gubernaculifera</name>
    <dbReference type="NCBI Taxonomy" id="47775"/>
    <lineage>
        <taxon>Eukaryota</taxon>
        <taxon>Viridiplantae</taxon>
        <taxon>Chlorophyta</taxon>
        <taxon>core chlorophytes</taxon>
        <taxon>Chlorophyceae</taxon>
        <taxon>CS clade</taxon>
        <taxon>Chlamydomonadales</taxon>
        <taxon>Astrephomenaceae</taxon>
        <taxon>Astrephomene</taxon>
    </lineage>
</organism>
<evidence type="ECO:0000256" key="1">
    <source>
        <dbReference type="SAM" id="MobiDB-lite"/>
    </source>
</evidence>
<evidence type="ECO:0000313" key="3">
    <source>
        <dbReference type="Proteomes" id="UP001054857"/>
    </source>
</evidence>
<evidence type="ECO:0000313" key="2">
    <source>
        <dbReference type="EMBL" id="GFR44705.1"/>
    </source>
</evidence>
<gene>
    <name evidence="2" type="ORF">Agub_g5703</name>
</gene>
<name>A0AAD3HLG5_9CHLO</name>
<keyword evidence="3" id="KW-1185">Reference proteome</keyword>
<dbReference type="InterPro" id="IPR053022">
    <property type="entry name" value="Chloroplast_translocon_comp"/>
</dbReference>
<reference evidence="2 3" key="1">
    <citation type="journal article" date="2021" name="Sci. Rep.">
        <title>Genome sequencing of the multicellular alga Astrephomene provides insights into convergent evolution of germ-soma differentiation.</title>
        <authorList>
            <person name="Yamashita S."/>
            <person name="Yamamoto K."/>
            <person name="Matsuzaki R."/>
            <person name="Suzuki S."/>
            <person name="Yamaguchi H."/>
            <person name="Hirooka S."/>
            <person name="Minakuchi Y."/>
            <person name="Miyagishima S."/>
            <person name="Kawachi M."/>
            <person name="Toyoda A."/>
            <person name="Nozaki H."/>
        </authorList>
    </citation>
    <scope>NUCLEOTIDE SEQUENCE [LARGE SCALE GENOMIC DNA]</scope>
    <source>
        <strain evidence="2 3">NIES-4017</strain>
    </source>
</reference>
<feature type="non-terminal residue" evidence="2">
    <location>
        <position position="333"/>
    </location>
</feature>
<comment type="caution">
    <text evidence="2">The sequence shown here is derived from an EMBL/GenBank/DDBJ whole genome shotgun (WGS) entry which is preliminary data.</text>
</comment>
<dbReference type="EMBL" id="BMAR01000008">
    <property type="protein sequence ID" value="GFR44705.1"/>
    <property type="molecule type" value="Genomic_DNA"/>
</dbReference>